<gene>
    <name evidence="3" type="ORF">B0T21DRAFT_18116</name>
</gene>
<comment type="caution">
    <text evidence="3">The sequence shown here is derived from an EMBL/GenBank/DDBJ whole genome shotgun (WGS) entry which is preliminary data.</text>
</comment>
<evidence type="ECO:0000313" key="3">
    <source>
        <dbReference type="EMBL" id="KAK0748200.1"/>
    </source>
</evidence>
<feature type="compositionally biased region" description="Polar residues" evidence="1">
    <location>
        <begin position="73"/>
        <end position="92"/>
    </location>
</feature>
<reference evidence="3" key="1">
    <citation type="submission" date="2023-06" db="EMBL/GenBank/DDBJ databases">
        <title>Genome-scale phylogeny and comparative genomics of the fungal order Sordariales.</title>
        <authorList>
            <consortium name="Lawrence Berkeley National Laboratory"/>
            <person name="Hensen N."/>
            <person name="Bonometti L."/>
            <person name="Westerberg I."/>
            <person name="Brannstrom I.O."/>
            <person name="Guillou S."/>
            <person name="Cros-Aarteil S."/>
            <person name="Calhoun S."/>
            <person name="Haridas S."/>
            <person name="Kuo A."/>
            <person name="Mondo S."/>
            <person name="Pangilinan J."/>
            <person name="Riley R."/>
            <person name="Labutti K."/>
            <person name="Andreopoulos B."/>
            <person name="Lipzen A."/>
            <person name="Chen C."/>
            <person name="Yanf M."/>
            <person name="Daum C."/>
            <person name="Ng V."/>
            <person name="Clum A."/>
            <person name="Steindorff A."/>
            <person name="Ohm R."/>
            <person name="Martin F."/>
            <person name="Silar P."/>
            <person name="Natvig D."/>
            <person name="Lalanne C."/>
            <person name="Gautier V."/>
            <person name="Ament-Velasquez S.L."/>
            <person name="Kruys A."/>
            <person name="Hutchinson M.I."/>
            <person name="Powell A.J."/>
            <person name="Barry K."/>
            <person name="Miller A.N."/>
            <person name="Grigoriev I.V."/>
            <person name="Debuchy R."/>
            <person name="Gladieux P."/>
            <person name="Thoren M.H."/>
            <person name="Johannesson H."/>
        </authorList>
    </citation>
    <scope>NUCLEOTIDE SEQUENCE</scope>
    <source>
        <strain evidence="3">CBS 540.89</strain>
    </source>
</reference>
<proteinExistence type="predicted"/>
<dbReference type="Proteomes" id="UP001172159">
    <property type="component" value="Unassembled WGS sequence"/>
</dbReference>
<dbReference type="AlphaFoldDB" id="A0AA40K6X3"/>
<feature type="region of interest" description="Disordered" evidence="1">
    <location>
        <begin position="69"/>
        <end position="92"/>
    </location>
</feature>
<accession>A0AA40K6X3</accession>
<sequence length="92" mass="10325">MAAFFVMELVVMALGCWADRGICRLEDPPHPHFTFPLFTRPQVLCLPQPNPTRAAALLHPVFHASPYPRRRLSTLNSRPTQTPPLGSHRPSS</sequence>
<feature type="chain" id="PRO_5041208389" description="Secreted protein" evidence="2">
    <location>
        <begin position="19"/>
        <end position="92"/>
    </location>
</feature>
<evidence type="ECO:0008006" key="5">
    <source>
        <dbReference type="Google" id="ProtNLM"/>
    </source>
</evidence>
<keyword evidence="2" id="KW-0732">Signal</keyword>
<feature type="signal peptide" evidence="2">
    <location>
        <begin position="1"/>
        <end position="18"/>
    </location>
</feature>
<evidence type="ECO:0000256" key="1">
    <source>
        <dbReference type="SAM" id="MobiDB-lite"/>
    </source>
</evidence>
<dbReference type="EMBL" id="JAUKTV010000001">
    <property type="protein sequence ID" value="KAK0748200.1"/>
    <property type="molecule type" value="Genomic_DNA"/>
</dbReference>
<keyword evidence="4" id="KW-1185">Reference proteome</keyword>
<evidence type="ECO:0000313" key="4">
    <source>
        <dbReference type="Proteomes" id="UP001172159"/>
    </source>
</evidence>
<evidence type="ECO:0000256" key="2">
    <source>
        <dbReference type="SAM" id="SignalP"/>
    </source>
</evidence>
<name>A0AA40K6X3_9PEZI</name>
<organism evidence="3 4">
    <name type="scientific">Apiosordaria backusii</name>
    <dbReference type="NCBI Taxonomy" id="314023"/>
    <lineage>
        <taxon>Eukaryota</taxon>
        <taxon>Fungi</taxon>
        <taxon>Dikarya</taxon>
        <taxon>Ascomycota</taxon>
        <taxon>Pezizomycotina</taxon>
        <taxon>Sordariomycetes</taxon>
        <taxon>Sordariomycetidae</taxon>
        <taxon>Sordariales</taxon>
        <taxon>Lasiosphaeriaceae</taxon>
        <taxon>Apiosordaria</taxon>
    </lineage>
</organism>
<protein>
    <recommendedName>
        <fullName evidence="5">Secreted protein</fullName>
    </recommendedName>
</protein>